<keyword evidence="5 11" id="KW-0130">Cell adhesion</keyword>
<dbReference type="InterPro" id="IPR032695">
    <property type="entry name" value="Integrin_dom_sf"/>
</dbReference>
<dbReference type="PROSITE" id="PS00242">
    <property type="entry name" value="INTEGRIN_ALPHA"/>
    <property type="match status" value="1"/>
</dbReference>
<keyword evidence="11" id="KW-1133">Transmembrane helix</keyword>
<dbReference type="InterPro" id="IPR013517">
    <property type="entry name" value="FG-GAP"/>
</dbReference>
<dbReference type="SMART" id="SM00191">
    <property type="entry name" value="Int_alpha"/>
    <property type="match status" value="4"/>
</dbReference>
<evidence type="ECO:0000313" key="13">
    <source>
        <dbReference type="EMBL" id="CAH2073352.1"/>
    </source>
</evidence>
<evidence type="ECO:0000256" key="3">
    <source>
        <dbReference type="ARBA" id="ARBA00022729"/>
    </source>
</evidence>
<keyword evidence="7 11" id="KW-0472">Membrane</keyword>
<keyword evidence="11" id="KW-0812">Transmembrane</keyword>
<evidence type="ECO:0000256" key="4">
    <source>
        <dbReference type="ARBA" id="ARBA00022737"/>
    </source>
</evidence>
<evidence type="ECO:0000256" key="1">
    <source>
        <dbReference type="ARBA" id="ARBA00004479"/>
    </source>
</evidence>
<evidence type="ECO:0000256" key="12">
    <source>
        <dbReference type="SAM" id="MobiDB-lite"/>
    </source>
</evidence>
<evidence type="ECO:0000313" key="14">
    <source>
        <dbReference type="Proteomes" id="UP000837857"/>
    </source>
</evidence>
<keyword evidence="3" id="KW-0732">Signal</keyword>
<sequence length="938" mass="104564">MDFGFSMGYQKSGILVVGAPHGDLNGRVYICTVGDIIKNNTCQKVDIDIEKLTQYSTREHNPSQHYCLGATIAATPDYFLTCAPLWMSSYKTEDPQKFKNVDTNSYGTCFIYNGTAHRYNGLYEQHVEKTIPNRQAFSGGVGWTTLIDDMNNLILIAKIFAKGDISYISQSSPLSPARSLTQRKKSYFTMHTAAYRNVGLALASGRFSISGANETVYAFSMVHNDMTSTVAFLRYAIKDNYFRLIKNVEIVHEAINTMFGAAMRCEDLDDDGFSELLVGAPAQGDDDNAYEVGALHIFTGGELNTIVNANRMRSIIGTKEGSRFGSAIACTDIDGDNFPEVVVSAPYEGLGMGAVYIISGSELNRMLLKGELYKTISLSQLTSTQRIQNKKFKSFGFSLQVIADINENGCKELAVGSPDSTRVVLYRSIPFVKLALSTQLVGEQVVRIKQNNFTVSVIVDVTYPRKPQKILGKIKLMNSIIGDGVNIAEGQETIVIDLSHKEPNYILDVGVIIDNNEPGTYKFSTVIEEESDDIVKSKDFNPSWVTLKPKSLMSSLEIERRCSGESCLPQLNMTLEWSGRSPYTLGSTKSETVTVRFKNEGNSSYAQTCAYLSVSGARVVQFGCPEADGFYKCLLPVPINRDAEHLIEMSLDMSRATSKDQALIVNVTFYKSGCSLNLNFTKLDLIVPYELETDVITINGSSHERVLTDREVLDTTINSIEDAHEYTIENHGKVLWKGITAIVRWKHYPFIKTYKVSLASTISNCMRQDSNIDVTFTCILSLEPHASVKVISTMELSETDIEKHLVGNNVNVSSDLELHLTAIERKGLSLTTFIQYRKVLSLKQNKQLIILIAIIVAILILAIVAFILYKMGFFNRDTKNQLIEEKKEHEIRKSIRRSTMSRKEDNAEGPSNSHTNQIEVVDEPLEPQTKNRHDTQEP</sequence>
<feature type="transmembrane region" description="Helical" evidence="11">
    <location>
        <begin position="848"/>
        <end position="869"/>
    </location>
</feature>
<dbReference type="PRINTS" id="PR01185">
    <property type="entry name" value="INTEGRINA"/>
</dbReference>
<accession>A0ABN8J311</accession>
<keyword evidence="4" id="KW-0677">Repeat</keyword>
<keyword evidence="14" id="KW-1185">Reference proteome</keyword>
<evidence type="ECO:0000256" key="5">
    <source>
        <dbReference type="ARBA" id="ARBA00022889"/>
    </source>
</evidence>
<dbReference type="EMBL" id="OW152819">
    <property type="protein sequence ID" value="CAH2073352.1"/>
    <property type="molecule type" value="Genomic_DNA"/>
</dbReference>
<gene>
    <name evidence="13" type="ORF">IPOD504_LOCUS15600</name>
</gene>
<feature type="compositionally biased region" description="Polar residues" evidence="12">
    <location>
        <begin position="909"/>
        <end position="918"/>
    </location>
</feature>
<keyword evidence="8 11" id="KW-0675">Receptor</keyword>
<keyword evidence="6 11" id="KW-0401">Integrin</keyword>
<dbReference type="InterPro" id="IPR028994">
    <property type="entry name" value="Integrin_alpha_N"/>
</dbReference>
<dbReference type="Proteomes" id="UP000837857">
    <property type="component" value="Chromosome 7"/>
</dbReference>
<reference evidence="13" key="1">
    <citation type="submission" date="2022-03" db="EMBL/GenBank/DDBJ databases">
        <authorList>
            <person name="Martin H S."/>
        </authorList>
    </citation>
    <scope>NUCLEOTIDE SEQUENCE</scope>
</reference>
<feature type="repeat" description="FG-GAP" evidence="10">
    <location>
        <begin position="310"/>
        <end position="367"/>
    </location>
</feature>
<feature type="compositionally biased region" description="Basic and acidic residues" evidence="12">
    <location>
        <begin position="929"/>
        <end position="938"/>
    </location>
</feature>
<comment type="similarity">
    <text evidence="2 11">Belongs to the integrin alpha chain family.</text>
</comment>
<dbReference type="PANTHER" id="PTHR23220:SF83">
    <property type="entry name" value="INTEGRIN ALPHA-PS3-RELATED"/>
    <property type="match status" value="1"/>
</dbReference>
<feature type="repeat" description="FG-GAP" evidence="10">
    <location>
        <begin position="245"/>
        <end position="305"/>
    </location>
</feature>
<organism evidence="13 14">
    <name type="scientific">Iphiclides podalirius</name>
    <name type="common">scarce swallowtail</name>
    <dbReference type="NCBI Taxonomy" id="110791"/>
    <lineage>
        <taxon>Eukaryota</taxon>
        <taxon>Metazoa</taxon>
        <taxon>Ecdysozoa</taxon>
        <taxon>Arthropoda</taxon>
        <taxon>Hexapoda</taxon>
        <taxon>Insecta</taxon>
        <taxon>Pterygota</taxon>
        <taxon>Neoptera</taxon>
        <taxon>Endopterygota</taxon>
        <taxon>Lepidoptera</taxon>
        <taxon>Glossata</taxon>
        <taxon>Ditrysia</taxon>
        <taxon>Papilionoidea</taxon>
        <taxon>Papilionidae</taxon>
        <taxon>Papilioninae</taxon>
        <taxon>Iphiclides</taxon>
    </lineage>
</organism>
<feature type="non-terminal residue" evidence="13">
    <location>
        <position position="1"/>
    </location>
</feature>
<dbReference type="PANTHER" id="PTHR23220">
    <property type="entry name" value="INTEGRIN ALPHA"/>
    <property type="match status" value="1"/>
</dbReference>
<dbReference type="Gene3D" id="2.130.10.130">
    <property type="entry name" value="Integrin alpha, N-terminal"/>
    <property type="match status" value="1"/>
</dbReference>
<keyword evidence="9" id="KW-0325">Glycoprotein</keyword>
<evidence type="ECO:0000256" key="2">
    <source>
        <dbReference type="ARBA" id="ARBA00008054"/>
    </source>
</evidence>
<evidence type="ECO:0000256" key="8">
    <source>
        <dbReference type="ARBA" id="ARBA00023170"/>
    </source>
</evidence>
<evidence type="ECO:0000256" key="7">
    <source>
        <dbReference type="ARBA" id="ARBA00023136"/>
    </source>
</evidence>
<dbReference type="InterPro" id="IPR018184">
    <property type="entry name" value="Integrin_alpha_C_CS"/>
</dbReference>
<protein>
    <submittedName>
        <fullName evidence="13">Uncharacterized protein</fullName>
    </submittedName>
</protein>
<evidence type="ECO:0000256" key="10">
    <source>
        <dbReference type="PROSITE-ProRule" id="PRU00803"/>
    </source>
</evidence>
<dbReference type="Gene3D" id="1.20.5.930">
    <property type="entry name" value="Bicelle-embedded integrin alpha(iib) transmembrane segment"/>
    <property type="match status" value="1"/>
</dbReference>
<proteinExistence type="inferred from homology"/>
<evidence type="ECO:0000256" key="11">
    <source>
        <dbReference type="RuleBase" id="RU003762"/>
    </source>
</evidence>
<feature type="region of interest" description="Disordered" evidence="12">
    <location>
        <begin position="893"/>
        <end position="938"/>
    </location>
</feature>
<evidence type="ECO:0000256" key="6">
    <source>
        <dbReference type="ARBA" id="ARBA00023037"/>
    </source>
</evidence>
<dbReference type="Pfam" id="PF01839">
    <property type="entry name" value="FG-GAP"/>
    <property type="match status" value="1"/>
</dbReference>
<evidence type="ECO:0000256" key="9">
    <source>
        <dbReference type="ARBA" id="ARBA00023180"/>
    </source>
</evidence>
<dbReference type="SUPFAM" id="SSF69318">
    <property type="entry name" value="Integrin alpha N-terminal domain"/>
    <property type="match status" value="1"/>
</dbReference>
<dbReference type="InterPro" id="IPR000413">
    <property type="entry name" value="Integrin_alpha"/>
</dbReference>
<dbReference type="InterPro" id="IPR013519">
    <property type="entry name" value="Int_alpha_beta-p"/>
</dbReference>
<comment type="subcellular location">
    <subcellularLocation>
        <location evidence="1 11">Membrane</location>
        <topology evidence="1 11">Single-pass type I membrane protein</topology>
    </subcellularLocation>
</comment>
<name>A0ABN8J311_9NEOP</name>
<dbReference type="PROSITE" id="PS51470">
    <property type="entry name" value="FG_GAP"/>
    <property type="match status" value="2"/>
</dbReference>
<dbReference type="SUPFAM" id="SSF69179">
    <property type="entry name" value="Integrin domains"/>
    <property type="match status" value="1"/>
</dbReference>